<dbReference type="Proteomes" id="UP000064967">
    <property type="component" value="Chromosome"/>
</dbReference>
<proteinExistence type="inferred from homology"/>
<feature type="binding site" evidence="6">
    <location>
        <position position="446"/>
    </location>
    <ligand>
        <name>Ca(2+)</name>
        <dbReference type="ChEBI" id="CHEBI:29108"/>
    </ligand>
</feature>
<dbReference type="GO" id="GO:0016811">
    <property type="term" value="F:hydrolase activity, acting on carbon-nitrogen (but not peptide) bonds, in linear amides"/>
    <property type="evidence" value="ECO:0007669"/>
    <property type="project" value="InterPro"/>
</dbReference>
<organism evidence="8 9">
    <name type="scientific">Labilithrix luteola</name>
    <dbReference type="NCBI Taxonomy" id="1391654"/>
    <lineage>
        <taxon>Bacteria</taxon>
        <taxon>Pseudomonadati</taxon>
        <taxon>Myxococcota</taxon>
        <taxon>Polyangia</taxon>
        <taxon>Polyangiales</taxon>
        <taxon>Labilitrichaceae</taxon>
        <taxon>Labilithrix</taxon>
    </lineage>
</organism>
<dbReference type="PANTHER" id="PTHR34218:SF3">
    <property type="entry name" value="ACYL-HOMOSERINE LACTONE ACYLASE PVDQ"/>
    <property type="match status" value="1"/>
</dbReference>
<dbReference type="OrthoDB" id="9760084at2"/>
<dbReference type="Gene3D" id="1.10.439.10">
    <property type="entry name" value="Penicillin Amidohydrolase, domain 1"/>
    <property type="match status" value="1"/>
</dbReference>
<dbReference type="Gene3D" id="2.30.120.10">
    <property type="match status" value="1"/>
</dbReference>
<keyword evidence="6" id="KW-0106">Calcium</keyword>
<dbReference type="Gene3D" id="1.10.1400.10">
    <property type="match status" value="1"/>
</dbReference>
<keyword evidence="4" id="KW-0865">Zymogen</keyword>
<evidence type="ECO:0000256" key="2">
    <source>
        <dbReference type="ARBA" id="ARBA00022729"/>
    </source>
</evidence>
<keyword evidence="2" id="KW-0732">Signal</keyword>
<dbReference type="STRING" id="1391654.AKJ09_07787"/>
<feature type="binding site" evidence="6">
    <location>
        <position position="449"/>
    </location>
    <ligand>
        <name>Ca(2+)</name>
        <dbReference type="ChEBI" id="CHEBI:29108"/>
    </ligand>
</feature>
<name>A0A0K1Q5W6_9BACT</name>
<evidence type="ECO:0000256" key="5">
    <source>
        <dbReference type="PIRSR" id="PIRSR001227-1"/>
    </source>
</evidence>
<comment type="similarity">
    <text evidence="1">Belongs to the peptidase S45 family.</text>
</comment>
<gene>
    <name evidence="8" type="ORF">AKJ09_07787</name>
</gene>
<evidence type="ECO:0000256" key="3">
    <source>
        <dbReference type="ARBA" id="ARBA00022801"/>
    </source>
</evidence>
<dbReference type="SUPFAM" id="SSF56235">
    <property type="entry name" value="N-terminal nucleophile aminohydrolases (Ntn hydrolases)"/>
    <property type="match status" value="1"/>
</dbReference>
<dbReference type="PIRSF" id="PIRSF001227">
    <property type="entry name" value="Pen_acylase"/>
    <property type="match status" value="1"/>
</dbReference>
<dbReference type="InterPro" id="IPR023343">
    <property type="entry name" value="Penicillin_amidase_dom1"/>
</dbReference>
<dbReference type="Pfam" id="PF01804">
    <property type="entry name" value="Penicil_amidase"/>
    <property type="match status" value="1"/>
</dbReference>
<dbReference type="InterPro" id="IPR043147">
    <property type="entry name" value="Penicillin_amidase_A-knob"/>
</dbReference>
<dbReference type="InterPro" id="IPR029055">
    <property type="entry name" value="Ntn_hydrolases_N"/>
</dbReference>
<evidence type="ECO:0000256" key="4">
    <source>
        <dbReference type="ARBA" id="ARBA00023145"/>
    </source>
</evidence>
<sequence length="972" mass="102717">MRGERASEKLERGYGRARPIRCTDGLVARTSNGSTTHIDEAGISMKHVCYLALAATFSIFAACADDDSDMPPPPATDGGVDAGTDAGPSVQIQGLTAPVHVEYDEFGFPHLHGKTDADVFAALGYTHAANRFFLMDFVRRAVRGTLGQLMLAPGVVDTDVTSRTFFATRNGDPLPEKLVSQLDDVSRSYFTAYAAGVNAWLADVRAGRNGATLTEEYSLPVIAPGLLTDWALEDSAAVALYMLNNLSNNADYEATLGRVATTVQALTPTQPNVAKTLSDLYLDLRPTFDAFTVPAATQAATPTSARLKLPPIGTPLPKQKTNVLPTKGTPTGLPSQTAEVRALLDTAAKRLAGIRRLDPNGDNFDHGSNNWVIGGSRTASGRPLLENDPHLTLSNPSIWFPAEIDAKSNGGTGSYHMAGGTFPGLPAILTGHNDDVAWGVTVTNWDLSDLYIETLTKGGTAVSFNGADVDIVTKQVDFFDQGNKVTKTLAWVPQHGPIIALNSPASGQAVTVRWVGLDGSTDAQAFLEVGRATNVAEVQQALRKITTAAQNFVAADKAGTIGWFPYAQVPARAWVNANDQSTWPIFPQPGNGTREWGAAPVPFEQLPQLTNPPRGAICTANQDLTGASADGNPFNDGHAATQAADAADGTRAEQIMRGLEAGGNAHTIDTIHALQSDTKSLIGERIAPRMVEAASRATNLDTQTQAVVAALNDWSTAGTFLCPSGINGVTPTDPKVTDAAVLRDSAGCMAFHVALYALFQGAFADEQNDPAVSPPGNPLVFDVLGEVKVMMRSFQSATQPADEPFWDNITTTGTTETRDEVVQAALTQAGQLLQAGRGGRDTWQWGAIHALTLQSPLASATPLFNNGPYATPGGLYTVNVGNPANVNLDAGTPAAALSFGQTSGPSIRTLIEIGTDRPHMQMAYPGGADLHRSSPFYNNMVPRWVRSEVVDFAYGAGAVANPTVRIVMTPAP</sequence>
<feature type="compositionally biased region" description="Polar residues" evidence="7">
    <location>
        <begin position="319"/>
        <end position="334"/>
    </location>
</feature>
<protein>
    <submittedName>
        <fullName evidence="8">Penicillin acylase II</fullName>
    </submittedName>
</protein>
<dbReference type="EMBL" id="CP012333">
    <property type="protein sequence ID" value="AKV01124.1"/>
    <property type="molecule type" value="Genomic_DNA"/>
</dbReference>
<dbReference type="CDD" id="cd03747">
    <property type="entry name" value="Ntn_PGA_like"/>
    <property type="match status" value="1"/>
</dbReference>
<dbReference type="InterPro" id="IPR014395">
    <property type="entry name" value="Pen/GL7ACA/AHL_acylase"/>
</dbReference>
<reference evidence="8 9" key="1">
    <citation type="submission" date="2015-08" db="EMBL/GenBank/DDBJ databases">
        <authorList>
            <person name="Babu N.S."/>
            <person name="Beckwith C.J."/>
            <person name="Beseler K.G."/>
            <person name="Brison A."/>
            <person name="Carone J.V."/>
            <person name="Caskin T.P."/>
            <person name="Diamond M."/>
            <person name="Durham M.E."/>
            <person name="Foxe J.M."/>
            <person name="Go M."/>
            <person name="Henderson B.A."/>
            <person name="Jones I.B."/>
            <person name="McGettigan J.A."/>
            <person name="Micheletti S.J."/>
            <person name="Nasrallah M.E."/>
            <person name="Ortiz D."/>
            <person name="Piller C.R."/>
            <person name="Privatt S.R."/>
            <person name="Schneider S.L."/>
            <person name="Sharp S."/>
            <person name="Smith T.C."/>
            <person name="Stanton J.D."/>
            <person name="Ullery H.E."/>
            <person name="Wilson R.J."/>
            <person name="Serrano M.G."/>
            <person name="Buck G."/>
            <person name="Lee V."/>
            <person name="Wang Y."/>
            <person name="Carvalho R."/>
            <person name="Voegtly L."/>
            <person name="Shi R."/>
            <person name="Duckworth R."/>
            <person name="Johnson A."/>
            <person name="Loviza R."/>
            <person name="Walstead R."/>
            <person name="Shah Z."/>
            <person name="Kiflezghi M."/>
            <person name="Wade K."/>
            <person name="Ball S.L."/>
            <person name="Bradley K.W."/>
            <person name="Asai D.J."/>
            <person name="Bowman C.A."/>
            <person name="Russell D.A."/>
            <person name="Pope W.H."/>
            <person name="Jacobs-Sera D."/>
            <person name="Hendrix R.W."/>
            <person name="Hatfull G.F."/>
        </authorList>
    </citation>
    <scope>NUCLEOTIDE SEQUENCE [LARGE SCALE GENOMIC DNA]</scope>
    <source>
        <strain evidence="8 9">DSM 27648</strain>
    </source>
</reference>
<dbReference type="GO" id="GO:0017000">
    <property type="term" value="P:antibiotic biosynthetic process"/>
    <property type="evidence" value="ECO:0007669"/>
    <property type="project" value="InterPro"/>
</dbReference>
<keyword evidence="9" id="KW-1185">Reference proteome</keyword>
<keyword evidence="6" id="KW-0479">Metal-binding</keyword>
<evidence type="ECO:0000256" key="6">
    <source>
        <dbReference type="PIRSR" id="PIRSR001227-2"/>
    </source>
</evidence>
<comment type="cofactor">
    <cofactor evidence="6">
        <name>Ca(2+)</name>
        <dbReference type="ChEBI" id="CHEBI:29108"/>
    </cofactor>
    <text evidence="6">Binds 1 Ca(2+) ion per dimer.</text>
</comment>
<feature type="binding site" evidence="6">
    <location>
        <position position="253"/>
    </location>
    <ligand>
        <name>Ca(2+)</name>
        <dbReference type="ChEBI" id="CHEBI:29108"/>
    </ligand>
</feature>
<dbReference type="InterPro" id="IPR043146">
    <property type="entry name" value="Penicillin_amidase_N_B-knob"/>
</dbReference>
<evidence type="ECO:0000313" key="9">
    <source>
        <dbReference type="Proteomes" id="UP000064967"/>
    </source>
</evidence>
<feature type="region of interest" description="Disordered" evidence="7">
    <location>
        <begin position="309"/>
        <end position="334"/>
    </location>
</feature>
<evidence type="ECO:0000256" key="1">
    <source>
        <dbReference type="ARBA" id="ARBA00006586"/>
    </source>
</evidence>
<evidence type="ECO:0000313" key="8">
    <source>
        <dbReference type="EMBL" id="AKV01124.1"/>
    </source>
</evidence>
<feature type="active site" description="Nucleophile" evidence="5">
    <location>
        <position position="368"/>
    </location>
</feature>
<dbReference type="PANTHER" id="PTHR34218">
    <property type="entry name" value="PEPTIDASE S45 PENICILLIN AMIDASE"/>
    <property type="match status" value="1"/>
</dbReference>
<evidence type="ECO:0000256" key="7">
    <source>
        <dbReference type="SAM" id="MobiDB-lite"/>
    </source>
</evidence>
<dbReference type="InterPro" id="IPR002692">
    <property type="entry name" value="S45"/>
</dbReference>
<accession>A0A0K1Q5W6</accession>
<dbReference type="Gene3D" id="3.60.20.10">
    <property type="entry name" value="Glutamine Phosphoribosylpyrophosphate, subunit 1, domain 1"/>
    <property type="match status" value="1"/>
</dbReference>
<dbReference type="AlphaFoldDB" id="A0A0K1Q5W6"/>
<keyword evidence="3" id="KW-0378">Hydrolase</keyword>
<dbReference type="GO" id="GO:0046872">
    <property type="term" value="F:metal ion binding"/>
    <property type="evidence" value="ECO:0007669"/>
    <property type="project" value="UniProtKB-KW"/>
</dbReference>
<dbReference type="KEGG" id="llu:AKJ09_07787"/>